<dbReference type="InterPro" id="IPR004020">
    <property type="entry name" value="DAPIN"/>
</dbReference>
<dbReference type="Ensembl" id="ENSNBRT00000027682.1">
    <property type="protein sequence ID" value="ENSNBRP00000026974.1"/>
    <property type="gene ID" value="ENSNBRG00000020592.1"/>
</dbReference>
<accession>A0A3Q4N4V6</accession>
<evidence type="ECO:0000313" key="2">
    <source>
        <dbReference type="Ensembl" id="ENSNBRP00000026974.1"/>
    </source>
</evidence>
<feature type="domain" description="Pyrin" evidence="1">
    <location>
        <begin position="1"/>
        <end position="90"/>
    </location>
</feature>
<dbReference type="InterPro" id="IPR011029">
    <property type="entry name" value="DEATH-like_dom_sf"/>
</dbReference>
<dbReference type="Bgee" id="ENSNBRG00000020592">
    <property type="expression patterns" value="Expressed in testis and 2 other cell types or tissues"/>
</dbReference>
<proteinExistence type="predicted"/>
<dbReference type="OMA" id="CISNSIQ"/>
<dbReference type="Gene3D" id="1.10.533.10">
    <property type="entry name" value="Death Domain, Fas"/>
    <property type="match status" value="1"/>
</dbReference>
<dbReference type="Pfam" id="PF02758">
    <property type="entry name" value="PYRIN"/>
    <property type="match status" value="1"/>
</dbReference>
<dbReference type="SUPFAM" id="SSF47986">
    <property type="entry name" value="DEATH domain"/>
    <property type="match status" value="1"/>
</dbReference>
<dbReference type="SMART" id="SM01289">
    <property type="entry name" value="PYRIN"/>
    <property type="match status" value="1"/>
</dbReference>
<evidence type="ECO:0000313" key="3">
    <source>
        <dbReference type="Proteomes" id="UP000261580"/>
    </source>
</evidence>
<reference evidence="2" key="1">
    <citation type="submission" date="2025-08" db="UniProtKB">
        <authorList>
            <consortium name="Ensembl"/>
        </authorList>
    </citation>
    <scope>IDENTIFICATION</scope>
</reference>
<dbReference type="AlphaFoldDB" id="A0A3Q4N4V6"/>
<protein>
    <recommendedName>
        <fullName evidence="1">Pyrin domain-containing protein</fullName>
    </recommendedName>
</protein>
<reference evidence="2" key="2">
    <citation type="submission" date="2025-09" db="UniProtKB">
        <authorList>
            <consortium name="Ensembl"/>
        </authorList>
    </citation>
    <scope>IDENTIFICATION</scope>
</reference>
<organism evidence="2 3">
    <name type="scientific">Neolamprologus brichardi</name>
    <name type="common">Fairy cichlid</name>
    <name type="synonym">Lamprologus brichardi</name>
    <dbReference type="NCBI Taxonomy" id="32507"/>
    <lineage>
        <taxon>Eukaryota</taxon>
        <taxon>Metazoa</taxon>
        <taxon>Chordata</taxon>
        <taxon>Craniata</taxon>
        <taxon>Vertebrata</taxon>
        <taxon>Euteleostomi</taxon>
        <taxon>Actinopterygii</taxon>
        <taxon>Neopterygii</taxon>
        <taxon>Teleostei</taxon>
        <taxon>Neoteleostei</taxon>
        <taxon>Acanthomorphata</taxon>
        <taxon>Ovalentaria</taxon>
        <taxon>Cichlomorphae</taxon>
        <taxon>Cichliformes</taxon>
        <taxon>Cichlidae</taxon>
        <taxon>African cichlids</taxon>
        <taxon>Pseudocrenilabrinae</taxon>
        <taxon>Lamprologini</taxon>
        <taxon>Neolamprologus</taxon>
    </lineage>
</organism>
<dbReference type="Proteomes" id="UP000261580">
    <property type="component" value="Unassembled WGS sequence"/>
</dbReference>
<dbReference type="STRING" id="32507.ENSNBRP00000026974"/>
<keyword evidence="3" id="KW-1185">Reference proteome</keyword>
<name>A0A3Q4N4V6_NEOBR</name>
<evidence type="ECO:0000259" key="1">
    <source>
        <dbReference type="PROSITE" id="PS50824"/>
    </source>
</evidence>
<sequence>MTSEDLLNTLDDLGDGEFKKFKWFLQQADVVQGLPTIKKSRLEMTNRWDTVDLMVQTYRLPGAVKVTRKELHGVWVWRMLLGKLQPPSTCRGSGNS</sequence>
<dbReference type="PROSITE" id="PS50824">
    <property type="entry name" value="DAPIN"/>
    <property type="match status" value="1"/>
</dbReference>